<reference evidence="3 4" key="1">
    <citation type="submission" date="2020-04" db="EMBL/GenBank/DDBJ databases">
        <title>Perkinsus olseni comparative genomics.</title>
        <authorList>
            <person name="Bogema D.R."/>
        </authorList>
    </citation>
    <scope>NUCLEOTIDE SEQUENCE [LARGE SCALE GENOMIC DNA]</scope>
    <source>
        <strain evidence="3">ATCC PRA-205</strain>
    </source>
</reference>
<feature type="non-terminal residue" evidence="3">
    <location>
        <position position="1"/>
    </location>
</feature>
<name>A0A7J6RJI7_PEROL</name>
<accession>A0A7J6RJI7</accession>
<evidence type="ECO:0000313" key="3">
    <source>
        <dbReference type="EMBL" id="KAF4720944.1"/>
    </source>
</evidence>
<protein>
    <submittedName>
        <fullName evidence="3">Uncharacterized protein</fullName>
    </submittedName>
</protein>
<keyword evidence="2" id="KW-1133">Transmembrane helix</keyword>
<dbReference type="Proteomes" id="UP000574390">
    <property type="component" value="Unassembled WGS sequence"/>
</dbReference>
<comment type="caution">
    <text evidence="3">The sequence shown here is derived from an EMBL/GenBank/DDBJ whole genome shotgun (WGS) entry which is preliminary data.</text>
</comment>
<organism evidence="3 4">
    <name type="scientific">Perkinsus olseni</name>
    <name type="common">Perkinsus atlanticus</name>
    <dbReference type="NCBI Taxonomy" id="32597"/>
    <lineage>
        <taxon>Eukaryota</taxon>
        <taxon>Sar</taxon>
        <taxon>Alveolata</taxon>
        <taxon>Perkinsozoa</taxon>
        <taxon>Perkinsea</taxon>
        <taxon>Perkinsida</taxon>
        <taxon>Perkinsidae</taxon>
        <taxon>Perkinsus</taxon>
    </lineage>
</organism>
<feature type="compositionally biased region" description="Basic and acidic residues" evidence="1">
    <location>
        <begin position="30"/>
        <end position="40"/>
    </location>
</feature>
<evidence type="ECO:0000256" key="2">
    <source>
        <dbReference type="SAM" id="Phobius"/>
    </source>
</evidence>
<evidence type="ECO:0000256" key="1">
    <source>
        <dbReference type="SAM" id="MobiDB-lite"/>
    </source>
</evidence>
<keyword evidence="2" id="KW-0472">Membrane</keyword>
<proteinExistence type="predicted"/>
<feature type="region of interest" description="Disordered" evidence="1">
    <location>
        <begin position="1"/>
        <end position="75"/>
    </location>
</feature>
<evidence type="ECO:0000313" key="4">
    <source>
        <dbReference type="Proteomes" id="UP000574390"/>
    </source>
</evidence>
<sequence length="165" mass="18723">MKEPRQKLPSHDELIRRNDDCETDEANEVSTERSEMDRRQRPSSSDNDEDDAYVVVGPPRISSHDHPATSSPSIIKGSTLAGPLTPLARLLWRGVFEPAMTSRWRRLISVIFIAVCLAPYTPMIRYKGFIMDDSVAIVRNLNVVGESVSWSDLNSRDFWGLNMFD</sequence>
<feature type="compositionally biased region" description="Basic and acidic residues" evidence="1">
    <location>
        <begin position="1"/>
        <end position="20"/>
    </location>
</feature>
<keyword evidence="2" id="KW-0812">Transmembrane</keyword>
<feature type="transmembrane region" description="Helical" evidence="2">
    <location>
        <begin position="107"/>
        <end position="124"/>
    </location>
</feature>
<dbReference type="AlphaFoldDB" id="A0A7J6RJI7"/>
<gene>
    <name evidence="3" type="ORF">FOZ62_001382</name>
</gene>
<dbReference type="EMBL" id="JABANM010021614">
    <property type="protein sequence ID" value="KAF4720944.1"/>
    <property type="molecule type" value="Genomic_DNA"/>
</dbReference>